<name>A0A6J4IZ43_9CHLR</name>
<gene>
    <name evidence="2" type="ORF">AVDCRST_MAG77-2770</name>
</gene>
<feature type="transmembrane region" description="Helical" evidence="1">
    <location>
        <begin position="367"/>
        <end position="384"/>
    </location>
</feature>
<feature type="transmembrane region" description="Helical" evidence="1">
    <location>
        <begin position="21"/>
        <end position="42"/>
    </location>
</feature>
<feature type="transmembrane region" description="Helical" evidence="1">
    <location>
        <begin position="421"/>
        <end position="441"/>
    </location>
</feature>
<feature type="transmembrane region" description="Helical" evidence="1">
    <location>
        <begin position="299"/>
        <end position="322"/>
    </location>
</feature>
<dbReference type="EMBL" id="CADCTC010000159">
    <property type="protein sequence ID" value="CAA9262811.1"/>
    <property type="molecule type" value="Genomic_DNA"/>
</dbReference>
<feature type="transmembrane region" description="Helical" evidence="1">
    <location>
        <begin position="195"/>
        <end position="214"/>
    </location>
</feature>
<feature type="transmembrane region" description="Helical" evidence="1">
    <location>
        <begin position="269"/>
        <end position="287"/>
    </location>
</feature>
<feature type="transmembrane region" description="Helical" evidence="1">
    <location>
        <begin position="48"/>
        <end position="71"/>
    </location>
</feature>
<organism evidence="2">
    <name type="scientific">uncultured Chloroflexota bacterium</name>
    <dbReference type="NCBI Taxonomy" id="166587"/>
    <lineage>
        <taxon>Bacteria</taxon>
        <taxon>Bacillati</taxon>
        <taxon>Chloroflexota</taxon>
        <taxon>environmental samples</taxon>
    </lineage>
</organism>
<feature type="transmembrane region" description="Helical" evidence="1">
    <location>
        <begin position="391"/>
        <end position="409"/>
    </location>
</feature>
<feature type="transmembrane region" description="Helical" evidence="1">
    <location>
        <begin position="453"/>
        <end position="475"/>
    </location>
</feature>
<feature type="transmembrane region" description="Helical" evidence="1">
    <location>
        <begin position="168"/>
        <end position="188"/>
    </location>
</feature>
<keyword evidence="1" id="KW-0812">Transmembrane</keyword>
<keyword evidence="1" id="KW-1133">Transmembrane helix</keyword>
<dbReference type="AlphaFoldDB" id="A0A6J4IZ43"/>
<accession>A0A6J4IZ43</accession>
<evidence type="ECO:0000313" key="2">
    <source>
        <dbReference type="EMBL" id="CAA9262811.1"/>
    </source>
</evidence>
<protein>
    <submittedName>
        <fullName evidence="2">Serine phosphatase RsbU, regulator of sigma subunit</fullName>
    </submittedName>
</protein>
<feature type="transmembrane region" description="Helical" evidence="1">
    <location>
        <begin position="245"/>
        <end position="263"/>
    </location>
</feature>
<proteinExistence type="predicted"/>
<reference evidence="2" key="1">
    <citation type="submission" date="2020-02" db="EMBL/GenBank/DDBJ databases">
        <authorList>
            <person name="Meier V. D."/>
        </authorList>
    </citation>
    <scope>NUCLEOTIDE SEQUENCE</scope>
    <source>
        <strain evidence="2">AVDCRST_MAG77</strain>
    </source>
</reference>
<feature type="transmembrane region" description="Helical" evidence="1">
    <location>
        <begin position="220"/>
        <end position="238"/>
    </location>
</feature>
<keyword evidence="1" id="KW-0472">Membrane</keyword>
<feature type="transmembrane region" description="Helical" evidence="1">
    <location>
        <begin position="83"/>
        <end position="105"/>
    </location>
</feature>
<evidence type="ECO:0000256" key="1">
    <source>
        <dbReference type="SAM" id="Phobius"/>
    </source>
</evidence>
<sequence>MLTYLGFAPTWWLCRGALAPYRLVLAPLVGWSLLTAACYWLLPVLTFGPALAIVALAAGGANLYLLMRLGIGGHRRRRPAAPVRALVLAMVAVGVLLVTLLPHLLQGSLALLIPNQDDEFFVEVVDGFWAHTAGWRTGAGSFRIETGWAYHVLLAVLRLFPWLDEFEAVPLGGYIALALGAPAVSLVFHRTLRLPWLWAVAGGGLAQLHGLVLWTPGYGFGPNVAAIAATPFAVLALCRAMFLRDVRSLVLAGLALGLVLMSYTKVAVLLAAFGGAGLAVALLCAPGSAARRCALAVRLAVAGLVGLVAGGYAVFDAVAWGFQSMGRLLFDVSETAGAGWGWTDFPPLAVWLGAGQWSLIGTTPLQSAPFATAAAALCGAGLLATCRRHNWPLAGTLLGCVLFFIYARYLKSFPYAVFKLYTITAFLGVGLCLSGALTLPLQLRRWAARWPRLAPVGSPLAAFALAAALAVPYAASYLAGSMLAQGFYLQPWEPLLRPGELAEIDAVARRVAPGSSVWLTGATRVLLDPAHAAVRAHPIGFHTLGDAEGYGGARLQAALHHTIKRNGSRPVGLFDRTDAATSVWPDRVDYIVTPAGGDPWLHGVTGARVAGGATFALYTNPSGVLPPMDTATLDTRVQPGQPVRVALDCAGMVAPVAVGAPDAAAPAAACDGADRTLTLGLVTSKAGPVTLDIEAFGGGVRRTPLYLQAGLTWHTTPHVQAPLRVTLASAAQGSPDEHPRLYVASAALSAVPAGTAAGAANAAPGTRPTAGVRWQTEPIVVTSVQSHRDAFTVEAVYATQTPLREDRFSLINGESRAETVYATDADLGRTLQVWRWEITPGQPPRQFIDDREVPIAHAGAWPPGHGPHWLRFRISRSDDVRHEASIGYVDLGRPQGNVQLLRTKVAIPLRAAAQRPALPPPGTLLKGSADYIFWAADGELRWVPDLDVFTRRGFRWETVQTVSDDVLARWPMGLPLD</sequence>